<dbReference type="PANTHER" id="PTHR10395">
    <property type="entry name" value="URICASE AND TRANSTHYRETIN-RELATED"/>
    <property type="match status" value="1"/>
</dbReference>
<evidence type="ECO:0000313" key="9">
    <source>
        <dbReference type="EMBL" id="GAA0220092.1"/>
    </source>
</evidence>
<keyword evidence="5 7" id="KW-0659">Purine metabolism</keyword>
<evidence type="ECO:0000256" key="3">
    <source>
        <dbReference type="ARBA" id="ARBA00009850"/>
    </source>
</evidence>
<accession>A0ABN0TF70</accession>
<dbReference type="InterPro" id="IPR036817">
    <property type="entry name" value="Transthyretin/HIU_hydrolase_sf"/>
</dbReference>
<comment type="caution">
    <text evidence="9">The sequence shown here is derived from an EMBL/GenBank/DDBJ whole genome shotgun (WGS) entry which is preliminary data.</text>
</comment>
<dbReference type="Proteomes" id="UP001501176">
    <property type="component" value="Unassembled WGS sequence"/>
</dbReference>
<dbReference type="EC" id="3.5.2.17" evidence="7"/>
<evidence type="ECO:0000313" key="10">
    <source>
        <dbReference type="Proteomes" id="UP001501176"/>
    </source>
</evidence>
<comment type="catalytic activity">
    <reaction evidence="1 7">
        <text>5-hydroxyisourate + H2O = 5-hydroxy-2-oxo-4-ureido-2,5-dihydro-1H-imidazole-5-carboxylate + H(+)</text>
        <dbReference type="Rhea" id="RHEA:23736"/>
        <dbReference type="ChEBI" id="CHEBI:15377"/>
        <dbReference type="ChEBI" id="CHEBI:15378"/>
        <dbReference type="ChEBI" id="CHEBI:18072"/>
        <dbReference type="ChEBI" id="CHEBI:58639"/>
        <dbReference type="EC" id="3.5.2.17"/>
    </reaction>
</comment>
<protein>
    <recommendedName>
        <fullName evidence="7">5-hydroxyisourate hydrolase</fullName>
        <shortName evidence="7">HIU hydrolase</shortName>
        <shortName evidence="7">HIUHase</shortName>
        <ecNumber evidence="7">3.5.2.17</ecNumber>
    </recommendedName>
</protein>
<comment type="similarity">
    <text evidence="3 7">Belongs to the transthyretin family. 5-hydroxyisourate hydrolase subfamily.</text>
</comment>
<comment type="function">
    <text evidence="2">Catalyzes the hydrolysis of 5-hydroxyisourate (HIU) to 2-oxo-4-hydroxy-4-carboxy-5-ureidoimidazoline (OHCU).</text>
</comment>
<evidence type="ECO:0000256" key="4">
    <source>
        <dbReference type="ARBA" id="ARBA00011881"/>
    </source>
</evidence>
<proteinExistence type="inferred from homology"/>
<sequence>MNPMGKLSTHVLDTVHGVPAQGVALELYRLDGESRTLLTQTATNQDGRCDAPLLSGPALTRGVYELVFHAGDYFARKGVPLPEPRFVDQVVLRFGVANPDENYHVPLVVTPWTWSTYRGS</sequence>
<evidence type="ECO:0000256" key="2">
    <source>
        <dbReference type="ARBA" id="ARBA00002704"/>
    </source>
</evidence>
<dbReference type="Gene3D" id="2.60.40.180">
    <property type="entry name" value="Transthyretin/hydroxyisourate hydrolase domain"/>
    <property type="match status" value="1"/>
</dbReference>
<organism evidence="9 10">
    <name type="scientific">Castellaniella daejeonensis</name>
    <dbReference type="NCBI Taxonomy" id="659013"/>
    <lineage>
        <taxon>Bacteria</taxon>
        <taxon>Pseudomonadati</taxon>
        <taxon>Pseudomonadota</taxon>
        <taxon>Betaproteobacteria</taxon>
        <taxon>Burkholderiales</taxon>
        <taxon>Alcaligenaceae</taxon>
        <taxon>Castellaniella</taxon>
    </lineage>
</organism>
<evidence type="ECO:0000256" key="5">
    <source>
        <dbReference type="ARBA" id="ARBA00022631"/>
    </source>
</evidence>
<keyword evidence="10" id="KW-1185">Reference proteome</keyword>
<name>A0ABN0TF70_9BURK</name>
<dbReference type="PANTHER" id="PTHR10395:SF7">
    <property type="entry name" value="5-HYDROXYISOURATE HYDROLASE"/>
    <property type="match status" value="1"/>
</dbReference>
<keyword evidence="6 7" id="KW-0378">Hydrolase</keyword>
<reference evidence="9 10" key="1">
    <citation type="journal article" date="2019" name="Int. J. Syst. Evol. Microbiol.">
        <title>The Global Catalogue of Microorganisms (GCM) 10K type strain sequencing project: providing services to taxonomists for standard genome sequencing and annotation.</title>
        <authorList>
            <consortium name="The Broad Institute Genomics Platform"/>
            <consortium name="The Broad Institute Genome Sequencing Center for Infectious Disease"/>
            <person name="Wu L."/>
            <person name="Ma J."/>
        </authorList>
    </citation>
    <scope>NUCLEOTIDE SEQUENCE [LARGE SCALE GENOMIC DNA]</scope>
    <source>
        <strain evidence="9 10">JCM 16240</strain>
    </source>
</reference>
<dbReference type="NCBIfam" id="TIGR02962">
    <property type="entry name" value="hdxy_isourate"/>
    <property type="match status" value="1"/>
</dbReference>
<evidence type="ECO:0000256" key="1">
    <source>
        <dbReference type="ARBA" id="ARBA00001043"/>
    </source>
</evidence>
<dbReference type="CDD" id="cd05822">
    <property type="entry name" value="TLP_HIUase"/>
    <property type="match status" value="1"/>
</dbReference>
<dbReference type="InterPro" id="IPR014306">
    <property type="entry name" value="Hydroxyisourate_hydrolase"/>
</dbReference>
<comment type="subunit">
    <text evidence="4 7">Homotetramer.</text>
</comment>
<feature type="domain" description="Transthyretin/hydroxyisourate hydrolase" evidence="8">
    <location>
        <begin position="7"/>
        <end position="119"/>
    </location>
</feature>
<dbReference type="Pfam" id="PF00576">
    <property type="entry name" value="Transthyretin"/>
    <property type="match status" value="1"/>
</dbReference>
<evidence type="ECO:0000256" key="6">
    <source>
        <dbReference type="ARBA" id="ARBA00022801"/>
    </source>
</evidence>
<dbReference type="GO" id="GO:0016787">
    <property type="term" value="F:hydrolase activity"/>
    <property type="evidence" value="ECO:0007669"/>
    <property type="project" value="UniProtKB-KW"/>
</dbReference>
<dbReference type="InterPro" id="IPR023416">
    <property type="entry name" value="Transthyretin/HIU_hydrolase_d"/>
</dbReference>
<evidence type="ECO:0000259" key="8">
    <source>
        <dbReference type="Pfam" id="PF00576"/>
    </source>
</evidence>
<gene>
    <name evidence="9" type="primary">uraH</name>
    <name evidence="9" type="ORF">GCM10009125_06340</name>
</gene>
<dbReference type="EMBL" id="BAAAFN010000006">
    <property type="protein sequence ID" value="GAA0220092.1"/>
    <property type="molecule type" value="Genomic_DNA"/>
</dbReference>
<evidence type="ECO:0000256" key="7">
    <source>
        <dbReference type="RuleBase" id="RU361270"/>
    </source>
</evidence>
<dbReference type="SUPFAM" id="SSF49472">
    <property type="entry name" value="Transthyretin (synonym: prealbumin)"/>
    <property type="match status" value="1"/>
</dbReference>